<accession>A0A7X1TLW2</accession>
<reference evidence="3" key="1">
    <citation type="submission" date="2019-07" db="EMBL/GenBank/DDBJ databases">
        <title>Arthrobacter KR32 sp. nov., isolated from mountain cheese made of cows milk.</title>
        <authorList>
            <person name="Flegler A."/>
        </authorList>
    </citation>
    <scope>NUCLEOTIDE SEQUENCE [LARGE SCALE GENOMIC DNA]</scope>
    <source>
        <strain evidence="3">KR32</strain>
    </source>
</reference>
<name>A0A7X1TLW2_9MICC</name>
<dbReference type="Pfam" id="PF12728">
    <property type="entry name" value="HTH_17"/>
    <property type="match status" value="1"/>
</dbReference>
<feature type="domain" description="Helix-turn-helix" evidence="1">
    <location>
        <begin position="20"/>
        <end position="69"/>
    </location>
</feature>
<proteinExistence type="predicted"/>
<gene>
    <name evidence="2" type="ORF">FNH21_00050</name>
</gene>
<dbReference type="GO" id="GO:0003677">
    <property type="term" value="F:DNA binding"/>
    <property type="evidence" value="ECO:0007669"/>
    <property type="project" value="InterPro"/>
</dbReference>
<protein>
    <submittedName>
        <fullName evidence="2">Helix-turn-helix domain-containing protein</fullName>
    </submittedName>
</protein>
<sequence>MTDQPHDNGQPDQPPRPLRFLTLQQVADELNTKHSTIRALIASGDLPAIQIGGRGQWRIERTKLEDYITGAYAKARTDIARGDVGTTLEAVD</sequence>
<evidence type="ECO:0000313" key="2">
    <source>
        <dbReference type="EMBL" id="MPY09144.1"/>
    </source>
</evidence>
<dbReference type="AlphaFoldDB" id="A0A7X1TLW2"/>
<dbReference type="SUPFAM" id="SSF46955">
    <property type="entry name" value="Putative DNA-binding domain"/>
    <property type="match status" value="1"/>
</dbReference>
<dbReference type="NCBIfam" id="TIGR01764">
    <property type="entry name" value="excise"/>
    <property type="match status" value="1"/>
</dbReference>
<dbReference type="InterPro" id="IPR010093">
    <property type="entry name" value="SinI_DNA-bd"/>
</dbReference>
<organism evidence="2 3">
    <name type="scientific">Arthrobacter bussei</name>
    <dbReference type="NCBI Taxonomy" id="2594179"/>
    <lineage>
        <taxon>Bacteria</taxon>
        <taxon>Bacillati</taxon>
        <taxon>Actinomycetota</taxon>
        <taxon>Actinomycetes</taxon>
        <taxon>Micrococcales</taxon>
        <taxon>Micrococcaceae</taxon>
        <taxon>Arthrobacter</taxon>
    </lineage>
</organism>
<dbReference type="Proteomes" id="UP000326464">
    <property type="component" value="Unassembled WGS sequence"/>
</dbReference>
<dbReference type="EMBL" id="VJXX01000001">
    <property type="protein sequence ID" value="MPY09144.1"/>
    <property type="molecule type" value="Genomic_DNA"/>
</dbReference>
<dbReference type="InterPro" id="IPR009061">
    <property type="entry name" value="DNA-bd_dom_put_sf"/>
</dbReference>
<keyword evidence="3" id="KW-1185">Reference proteome</keyword>
<dbReference type="InterPro" id="IPR041657">
    <property type="entry name" value="HTH_17"/>
</dbReference>
<comment type="caution">
    <text evidence="2">The sequence shown here is derived from an EMBL/GenBank/DDBJ whole genome shotgun (WGS) entry which is preliminary data.</text>
</comment>
<dbReference type="RefSeq" id="WP_152811479.1">
    <property type="nucleotide sequence ID" value="NZ_VJXX01000001.1"/>
</dbReference>
<evidence type="ECO:0000259" key="1">
    <source>
        <dbReference type="Pfam" id="PF12728"/>
    </source>
</evidence>
<evidence type="ECO:0000313" key="3">
    <source>
        <dbReference type="Proteomes" id="UP000326464"/>
    </source>
</evidence>
<dbReference type="OrthoDB" id="5524782at2"/>